<reference evidence="1 2" key="1">
    <citation type="journal article" date="2024" name="G3 (Bethesda)">
        <title>Genome assembly of Hibiscus sabdariffa L. provides insights into metabolisms of medicinal natural products.</title>
        <authorList>
            <person name="Kim T."/>
        </authorList>
    </citation>
    <scope>NUCLEOTIDE SEQUENCE [LARGE SCALE GENOMIC DNA]</scope>
    <source>
        <strain evidence="1">TK-2024</strain>
        <tissue evidence="1">Old leaves</tissue>
    </source>
</reference>
<gene>
    <name evidence="1" type="ORF">V6N11_077186</name>
</gene>
<evidence type="ECO:0008006" key="3">
    <source>
        <dbReference type="Google" id="ProtNLM"/>
    </source>
</evidence>
<comment type="caution">
    <text evidence="1">The sequence shown here is derived from an EMBL/GenBank/DDBJ whole genome shotgun (WGS) entry which is preliminary data.</text>
</comment>
<accession>A0ABR2TD34</accession>
<evidence type="ECO:0000313" key="1">
    <source>
        <dbReference type="EMBL" id="KAK9035137.1"/>
    </source>
</evidence>
<dbReference type="Proteomes" id="UP001396334">
    <property type="component" value="Unassembled WGS sequence"/>
</dbReference>
<evidence type="ECO:0000313" key="2">
    <source>
        <dbReference type="Proteomes" id="UP001396334"/>
    </source>
</evidence>
<sequence>MEELKANPKHIDIQEKVNKRKRHTWQWTGLKEAFRILTTLRDLFNHALVLLIRKYLGRNWEVVVHYISSEANGVADTLVRICHEKPIGVIIFSSPPAEAAMSMLKDTQHVN</sequence>
<name>A0ABR2TD34_9ROSI</name>
<proteinExistence type="predicted"/>
<protein>
    <recommendedName>
        <fullName evidence="3">RNase H type-1 domain-containing protein</fullName>
    </recommendedName>
</protein>
<keyword evidence="2" id="KW-1185">Reference proteome</keyword>
<organism evidence="1 2">
    <name type="scientific">Hibiscus sabdariffa</name>
    <name type="common">roselle</name>
    <dbReference type="NCBI Taxonomy" id="183260"/>
    <lineage>
        <taxon>Eukaryota</taxon>
        <taxon>Viridiplantae</taxon>
        <taxon>Streptophyta</taxon>
        <taxon>Embryophyta</taxon>
        <taxon>Tracheophyta</taxon>
        <taxon>Spermatophyta</taxon>
        <taxon>Magnoliopsida</taxon>
        <taxon>eudicotyledons</taxon>
        <taxon>Gunneridae</taxon>
        <taxon>Pentapetalae</taxon>
        <taxon>rosids</taxon>
        <taxon>malvids</taxon>
        <taxon>Malvales</taxon>
        <taxon>Malvaceae</taxon>
        <taxon>Malvoideae</taxon>
        <taxon>Hibiscus</taxon>
    </lineage>
</organism>
<dbReference type="EMBL" id="JBBPBN010000006">
    <property type="protein sequence ID" value="KAK9035137.1"/>
    <property type="molecule type" value="Genomic_DNA"/>
</dbReference>